<dbReference type="STRING" id="1156394.T0PW33"/>
<proteinExistence type="predicted"/>
<dbReference type="InterPro" id="IPR000254">
    <property type="entry name" value="CBD"/>
</dbReference>
<dbReference type="PROSITE" id="PS51164">
    <property type="entry name" value="CBM1_2"/>
    <property type="match status" value="1"/>
</dbReference>
<protein>
    <recommendedName>
        <fullName evidence="3">CBM1 domain-containing protein</fullName>
    </recommendedName>
</protein>
<organism evidence="4 5">
    <name type="scientific">Saprolegnia diclina (strain VS20)</name>
    <dbReference type="NCBI Taxonomy" id="1156394"/>
    <lineage>
        <taxon>Eukaryota</taxon>
        <taxon>Sar</taxon>
        <taxon>Stramenopiles</taxon>
        <taxon>Oomycota</taxon>
        <taxon>Saprolegniomycetes</taxon>
        <taxon>Saprolegniales</taxon>
        <taxon>Saprolegniaceae</taxon>
        <taxon>Saprolegnia</taxon>
    </lineage>
</organism>
<keyword evidence="1 2" id="KW-0732">Signal</keyword>
<dbReference type="GO" id="GO:0005576">
    <property type="term" value="C:extracellular region"/>
    <property type="evidence" value="ECO:0007669"/>
    <property type="project" value="InterPro"/>
</dbReference>
<dbReference type="GO" id="GO:0005975">
    <property type="term" value="P:carbohydrate metabolic process"/>
    <property type="evidence" value="ECO:0007669"/>
    <property type="project" value="InterPro"/>
</dbReference>
<dbReference type="eggNOG" id="ENOG502T0RC">
    <property type="taxonomic scope" value="Eukaryota"/>
</dbReference>
<name>T0PW33_SAPDV</name>
<dbReference type="InterPro" id="IPR035971">
    <property type="entry name" value="CBD_sf"/>
</dbReference>
<evidence type="ECO:0000256" key="2">
    <source>
        <dbReference type="SAM" id="SignalP"/>
    </source>
</evidence>
<keyword evidence="5" id="KW-1185">Reference proteome</keyword>
<feature type="signal peptide" evidence="2">
    <location>
        <begin position="1"/>
        <end position="18"/>
    </location>
</feature>
<accession>T0PW33</accession>
<dbReference type="AlphaFoldDB" id="T0PW33"/>
<evidence type="ECO:0000259" key="3">
    <source>
        <dbReference type="PROSITE" id="PS51164"/>
    </source>
</evidence>
<feature type="chain" id="PRO_5004569081" description="CBM1 domain-containing protein" evidence="2">
    <location>
        <begin position="19"/>
        <end position="115"/>
    </location>
</feature>
<sequence>MRSGLFICALALLSCASATSHRALRSEAQNQVSVYGQCGGQGFSGDTTCTTGNTCVYIFSSYSQCQPTPPTSTEFATYAQCGGRDFKTNGKTCRPGDMCYQLTATLSRCYPKQSD</sequence>
<feature type="domain" description="CBM1" evidence="3">
    <location>
        <begin position="30"/>
        <end position="66"/>
    </location>
</feature>
<dbReference type="VEuPathDB" id="FungiDB:SDRG_12501"/>
<dbReference type="OrthoDB" id="2119228at2759"/>
<dbReference type="InParanoid" id="T0PW33"/>
<dbReference type="RefSeq" id="XP_008616795.1">
    <property type="nucleotide sequence ID" value="XM_008618573.1"/>
</dbReference>
<dbReference type="Proteomes" id="UP000030762">
    <property type="component" value="Unassembled WGS sequence"/>
</dbReference>
<dbReference type="PROSITE" id="PS51257">
    <property type="entry name" value="PROKAR_LIPOPROTEIN"/>
    <property type="match status" value="1"/>
</dbReference>
<gene>
    <name evidence="4" type="ORF">SDRG_12501</name>
</gene>
<dbReference type="GO" id="GO:0030248">
    <property type="term" value="F:cellulose binding"/>
    <property type="evidence" value="ECO:0007669"/>
    <property type="project" value="InterPro"/>
</dbReference>
<dbReference type="EMBL" id="JH767181">
    <property type="protein sequence ID" value="EQC29729.1"/>
    <property type="molecule type" value="Genomic_DNA"/>
</dbReference>
<reference evidence="4 5" key="1">
    <citation type="submission" date="2012-04" db="EMBL/GenBank/DDBJ databases">
        <title>The Genome Sequence of Saprolegnia declina VS20.</title>
        <authorList>
            <consortium name="The Broad Institute Genome Sequencing Platform"/>
            <person name="Russ C."/>
            <person name="Nusbaum C."/>
            <person name="Tyler B."/>
            <person name="van West P."/>
            <person name="Dieguez-Uribeondo J."/>
            <person name="de Bruijn I."/>
            <person name="Tripathy S."/>
            <person name="Jiang R."/>
            <person name="Young S.K."/>
            <person name="Zeng Q."/>
            <person name="Gargeya S."/>
            <person name="Fitzgerald M."/>
            <person name="Haas B."/>
            <person name="Abouelleil A."/>
            <person name="Alvarado L."/>
            <person name="Arachchi H.M."/>
            <person name="Berlin A."/>
            <person name="Chapman S.B."/>
            <person name="Goldberg J."/>
            <person name="Griggs A."/>
            <person name="Gujja S."/>
            <person name="Hansen M."/>
            <person name="Howarth C."/>
            <person name="Imamovic A."/>
            <person name="Larimer J."/>
            <person name="McCowen C."/>
            <person name="Montmayeur A."/>
            <person name="Murphy C."/>
            <person name="Neiman D."/>
            <person name="Pearson M."/>
            <person name="Priest M."/>
            <person name="Roberts A."/>
            <person name="Saif S."/>
            <person name="Shea T."/>
            <person name="Sisk P."/>
            <person name="Sykes S."/>
            <person name="Wortman J."/>
            <person name="Nusbaum C."/>
            <person name="Birren B."/>
        </authorList>
    </citation>
    <scope>NUCLEOTIDE SEQUENCE [LARGE SCALE GENOMIC DNA]</scope>
    <source>
        <strain evidence="4 5">VS20</strain>
    </source>
</reference>
<dbReference type="OMA" id="ASTYSQC"/>
<dbReference type="SUPFAM" id="SSF57180">
    <property type="entry name" value="Cellulose-binding domain"/>
    <property type="match status" value="1"/>
</dbReference>
<evidence type="ECO:0000313" key="5">
    <source>
        <dbReference type="Proteomes" id="UP000030762"/>
    </source>
</evidence>
<dbReference type="Pfam" id="PF00734">
    <property type="entry name" value="CBM_1"/>
    <property type="match status" value="1"/>
</dbReference>
<evidence type="ECO:0000313" key="4">
    <source>
        <dbReference type="EMBL" id="EQC29729.1"/>
    </source>
</evidence>
<evidence type="ECO:0000256" key="1">
    <source>
        <dbReference type="ARBA" id="ARBA00022729"/>
    </source>
</evidence>
<dbReference type="GeneID" id="19953228"/>
<dbReference type="SMART" id="SM00236">
    <property type="entry name" value="fCBD"/>
    <property type="match status" value="2"/>
</dbReference>